<name>A0A0L8GN17_OCTBM</name>
<reference evidence="1" key="1">
    <citation type="submission" date="2015-07" db="EMBL/GenBank/DDBJ databases">
        <title>MeaNS - Measles Nucleotide Surveillance Program.</title>
        <authorList>
            <person name="Tran T."/>
            <person name="Druce J."/>
        </authorList>
    </citation>
    <scope>NUCLEOTIDE SEQUENCE</scope>
    <source>
        <strain evidence="1">UCB-OBI-ISO-001</strain>
        <tissue evidence="1">Gonad</tissue>
    </source>
</reference>
<dbReference type="AlphaFoldDB" id="A0A0L8GN17"/>
<accession>A0A0L8GN17</accession>
<sequence>MRSICHFFVCLHYCTKIKIYIYTRLIMNGKRTDHRTVIRYKCSILLCSG</sequence>
<organism evidence="1">
    <name type="scientific">Octopus bimaculoides</name>
    <name type="common">California two-spotted octopus</name>
    <dbReference type="NCBI Taxonomy" id="37653"/>
    <lineage>
        <taxon>Eukaryota</taxon>
        <taxon>Metazoa</taxon>
        <taxon>Spiralia</taxon>
        <taxon>Lophotrochozoa</taxon>
        <taxon>Mollusca</taxon>
        <taxon>Cephalopoda</taxon>
        <taxon>Coleoidea</taxon>
        <taxon>Octopodiformes</taxon>
        <taxon>Octopoda</taxon>
        <taxon>Incirrata</taxon>
        <taxon>Octopodidae</taxon>
        <taxon>Octopus</taxon>
    </lineage>
</organism>
<dbReference type="EMBL" id="KQ421157">
    <property type="protein sequence ID" value="KOF78239.1"/>
    <property type="molecule type" value="Genomic_DNA"/>
</dbReference>
<evidence type="ECO:0000313" key="1">
    <source>
        <dbReference type="EMBL" id="KOF78239.1"/>
    </source>
</evidence>
<proteinExistence type="predicted"/>
<gene>
    <name evidence="1" type="ORF">OCBIM_22031087mg</name>
</gene>
<protein>
    <submittedName>
        <fullName evidence="1">Uncharacterized protein</fullName>
    </submittedName>
</protein>